<name>A0A383WAW2_TETOB</name>
<feature type="compositionally biased region" description="Low complexity" evidence="1">
    <location>
        <begin position="355"/>
        <end position="380"/>
    </location>
</feature>
<sequence>MLAKQGSSRSRSRTSSAMKSASCPTQSRLLDNGGRLHAGAGGMEVMAPAGQQQQETDKLGFLSPFSPVFDLELEKKANSGNLERCCSEHTLAAADAAAKPTLFQQILQLCRCTSPVAAQLLQQVQRLRIAFAAAPKAAGSPPAANTATSPTTEAASTGSAAGAQAGFLAPESSMDIEAIACELLASGYLVQVRDGAQQHDRAKTTRSCLQNLRHRFVVCLGWRSSAEAEAEYLAEPLVVEPRFREQFAIAHPTAEYEALLQAVPACFVGSVANLESIVKVLCEQMVAAFKIQGLPVPPWRTRQALLSKWSPTQLAELAAKIANVRRLSVDMAAYGSTAVGAAPHAHDRLRNGDRPAAAHAPHAAVGSAPPEAGEGEAGQQQVQAFAAAAAAAGGPQQMSQAQLMAILPPEMQQQLFQQAAGPRHGLSHLAPASAHAAAAPGLVTQQQQQQQQLAPVISSALPLGGVHREHACMYYSDSAAVPISAVAGPLAPILQGVPAEQHQLGVPAHPMGKLHGAASIAASAHPAGISPAAADVIALLEAAEGFNNGAGGSSTLKFTRKASAEWKNQRSAGRKMKGLLAAALKKPVGGSSRSNLGMALPAAPSPASVADALQPLAALPGSGAGGQQQQQQQQAAQRDSGSGPDALIRRTHYRTTGDEPWRRITTVRWGAYAAQPAPQPQQPAAPSAMATH</sequence>
<dbReference type="InterPro" id="IPR006502">
    <property type="entry name" value="PDDEXK-like"/>
</dbReference>
<keyword evidence="3" id="KW-1185">Reference proteome</keyword>
<dbReference type="PANTHER" id="PTHR31579:SF1">
    <property type="entry name" value="OS03G0796600 PROTEIN"/>
    <property type="match status" value="1"/>
</dbReference>
<proteinExistence type="predicted"/>
<accession>A0A383WAW2</accession>
<feature type="region of interest" description="Disordered" evidence="1">
    <location>
        <begin position="345"/>
        <end position="380"/>
    </location>
</feature>
<dbReference type="Pfam" id="PF04720">
    <property type="entry name" value="PDDEXK_6"/>
    <property type="match status" value="1"/>
</dbReference>
<evidence type="ECO:0000313" key="2">
    <source>
        <dbReference type="EMBL" id="SZX74757.1"/>
    </source>
</evidence>
<dbReference type="Proteomes" id="UP000256970">
    <property type="component" value="Unassembled WGS sequence"/>
</dbReference>
<dbReference type="PANTHER" id="PTHR31579">
    <property type="entry name" value="OS03G0796600 PROTEIN"/>
    <property type="match status" value="1"/>
</dbReference>
<feature type="region of interest" description="Disordered" evidence="1">
    <location>
        <begin position="137"/>
        <end position="156"/>
    </location>
</feature>
<feature type="region of interest" description="Disordered" evidence="1">
    <location>
        <begin position="617"/>
        <end position="692"/>
    </location>
</feature>
<feature type="compositionally biased region" description="Low complexity" evidence="1">
    <location>
        <begin position="617"/>
        <end position="637"/>
    </location>
</feature>
<feature type="compositionally biased region" description="Low complexity" evidence="1">
    <location>
        <begin position="7"/>
        <end position="22"/>
    </location>
</feature>
<evidence type="ECO:0000256" key="1">
    <source>
        <dbReference type="SAM" id="MobiDB-lite"/>
    </source>
</evidence>
<evidence type="ECO:0000313" key="3">
    <source>
        <dbReference type="Proteomes" id="UP000256970"/>
    </source>
</evidence>
<gene>
    <name evidence="2" type="ORF">BQ4739_LOCUS15075</name>
</gene>
<dbReference type="EMBL" id="FNXT01001221">
    <property type="protein sequence ID" value="SZX74757.1"/>
    <property type="molecule type" value="Genomic_DNA"/>
</dbReference>
<reference evidence="2 3" key="1">
    <citation type="submission" date="2016-10" db="EMBL/GenBank/DDBJ databases">
        <authorList>
            <person name="Cai Z."/>
        </authorList>
    </citation>
    <scope>NUCLEOTIDE SEQUENCE [LARGE SCALE GENOMIC DNA]</scope>
</reference>
<protein>
    <submittedName>
        <fullName evidence="2">Uncharacterized protein</fullName>
    </submittedName>
</protein>
<dbReference type="STRING" id="3088.A0A383WAW2"/>
<dbReference type="AlphaFoldDB" id="A0A383WAW2"/>
<organism evidence="2 3">
    <name type="scientific">Tetradesmus obliquus</name>
    <name type="common">Green alga</name>
    <name type="synonym">Acutodesmus obliquus</name>
    <dbReference type="NCBI Taxonomy" id="3088"/>
    <lineage>
        <taxon>Eukaryota</taxon>
        <taxon>Viridiplantae</taxon>
        <taxon>Chlorophyta</taxon>
        <taxon>core chlorophytes</taxon>
        <taxon>Chlorophyceae</taxon>
        <taxon>CS clade</taxon>
        <taxon>Sphaeropleales</taxon>
        <taxon>Scenedesmaceae</taxon>
        <taxon>Tetradesmus</taxon>
    </lineage>
</organism>
<feature type="region of interest" description="Disordered" evidence="1">
    <location>
        <begin position="1"/>
        <end position="41"/>
    </location>
</feature>